<organism evidence="2 3">
    <name type="scientific">Mycoplana ramosa</name>
    <name type="common">Mycoplana bullata</name>
    <dbReference type="NCBI Taxonomy" id="40837"/>
    <lineage>
        <taxon>Bacteria</taxon>
        <taxon>Pseudomonadati</taxon>
        <taxon>Pseudomonadota</taxon>
        <taxon>Alphaproteobacteria</taxon>
        <taxon>Hyphomicrobiales</taxon>
        <taxon>Rhizobiaceae</taxon>
        <taxon>Mycoplana</taxon>
    </lineage>
</organism>
<dbReference type="InterPro" id="IPR036188">
    <property type="entry name" value="FAD/NAD-bd_sf"/>
</dbReference>
<dbReference type="Pfam" id="PF13454">
    <property type="entry name" value="NAD_binding_9"/>
    <property type="match status" value="1"/>
</dbReference>
<dbReference type="InterPro" id="IPR038732">
    <property type="entry name" value="HpyO/CreE_NAD-binding"/>
</dbReference>
<evidence type="ECO:0000259" key="1">
    <source>
        <dbReference type="Pfam" id="PF13454"/>
    </source>
</evidence>
<dbReference type="Proteomes" id="UP001597173">
    <property type="component" value="Unassembled WGS sequence"/>
</dbReference>
<sequence>MVYAGFTKIEKGKPVAVYDEHGGNQVPAVAALTNSSGTPPPPFSRVESNSEVSIDFVGNTVDYAQAAGAGGLFMHLSTDVAIIGSGFSAVSLGLNLIEMLPPTANVSLVGSAARQGRGIAYSTTDDSHLLNVPAGRMSLFADRPNHFVRWLAEVGFAWTIDDYVPRQIYGRYVSDCLEAARRRTANRAALSLVDADALGAEAAADGSLVFRLNDGRMLTAHLAALCTGAGTNRLPITPDAVSADVLPLVVNDPWAAA</sequence>
<comment type="caution">
    <text evidence="2">The sequence shown here is derived from an EMBL/GenBank/DDBJ whole genome shotgun (WGS) entry which is preliminary data.</text>
</comment>
<evidence type="ECO:0000313" key="2">
    <source>
        <dbReference type="EMBL" id="MFD1328004.1"/>
    </source>
</evidence>
<protein>
    <submittedName>
        <fullName evidence="2">FAD/NAD(P)-binding protein</fullName>
    </submittedName>
</protein>
<gene>
    <name evidence="2" type="ORF">ACFQ33_08865</name>
</gene>
<keyword evidence="3" id="KW-1185">Reference proteome</keyword>
<proteinExistence type="predicted"/>
<dbReference type="InterPro" id="IPR052189">
    <property type="entry name" value="L-asp_N-monooxygenase_NS-form"/>
</dbReference>
<dbReference type="EMBL" id="JBHTNF010000004">
    <property type="protein sequence ID" value="MFD1328004.1"/>
    <property type="molecule type" value="Genomic_DNA"/>
</dbReference>
<evidence type="ECO:0000313" key="3">
    <source>
        <dbReference type="Proteomes" id="UP001597173"/>
    </source>
</evidence>
<reference evidence="3" key="1">
    <citation type="journal article" date="2019" name="Int. J. Syst. Evol. Microbiol.">
        <title>The Global Catalogue of Microorganisms (GCM) 10K type strain sequencing project: providing services to taxonomists for standard genome sequencing and annotation.</title>
        <authorList>
            <consortium name="The Broad Institute Genomics Platform"/>
            <consortium name="The Broad Institute Genome Sequencing Center for Infectious Disease"/>
            <person name="Wu L."/>
            <person name="Ma J."/>
        </authorList>
    </citation>
    <scope>NUCLEOTIDE SEQUENCE [LARGE SCALE GENOMIC DNA]</scope>
    <source>
        <strain evidence="3">CCUG 55609</strain>
    </source>
</reference>
<accession>A0ABW3YVP1</accession>
<dbReference type="SUPFAM" id="SSF51905">
    <property type="entry name" value="FAD/NAD(P)-binding domain"/>
    <property type="match status" value="1"/>
</dbReference>
<name>A0ABW3YVP1_MYCRA</name>
<feature type="domain" description="FAD-dependent urate hydroxylase HpyO/Asp monooxygenase CreE-like FAD/NAD(P)-binding" evidence="1">
    <location>
        <begin position="81"/>
        <end position="229"/>
    </location>
</feature>
<dbReference type="PANTHER" id="PTHR40254">
    <property type="entry name" value="BLR0577 PROTEIN"/>
    <property type="match status" value="1"/>
</dbReference>
<dbReference type="RefSeq" id="WP_374837474.1">
    <property type="nucleotide sequence ID" value="NZ_JBHEEW010000005.1"/>
</dbReference>
<dbReference type="PANTHER" id="PTHR40254:SF1">
    <property type="entry name" value="BLR0577 PROTEIN"/>
    <property type="match status" value="1"/>
</dbReference>